<proteinExistence type="predicted"/>
<organism evidence="2 3">
    <name type="scientific">Caerostris darwini</name>
    <dbReference type="NCBI Taxonomy" id="1538125"/>
    <lineage>
        <taxon>Eukaryota</taxon>
        <taxon>Metazoa</taxon>
        <taxon>Ecdysozoa</taxon>
        <taxon>Arthropoda</taxon>
        <taxon>Chelicerata</taxon>
        <taxon>Arachnida</taxon>
        <taxon>Araneae</taxon>
        <taxon>Araneomorphae</taxon>
        <taxon>Entelegynae</taxon>
        <taxon>Araneoidea</taxon>
        <taxon>Araneidae</taxon>
        <taxon>Caerostris</taxon>
    </lineage>
</organism>
<reference evidence="2 3" key="1">
    <citation type="submission" date="2021-06" db="EMBL/GenBank/DDBJ databases">
        <title>Caerostris darwini draft genome.</title>
        <authorList>
            <person name="Kono N."/>
            <person name="Arakawa K."/>
        </authorList>
    </citation>
    <scope>NUCLEOTIDE SEQUENCE [LARGE SCALE GENOMIC DNA]</scope>
</reference>
<name>A0AAV4P799_9ARAC</name>
<feature type="region of interest" description="Disordered" evidence="1">
    <location>
        <begin position="1"/>
        <end position="30"/>
    </location>
</feature>
<gene>
    <name evidence="2" type="ORF">CDAR_435651</name>
</gene>
<dbReference type="AlphaFoldDB" id="A0AAV4P799"/>
<dbReference type="Proteomes" id="UP001054837">
    <property type="component" value="Unassembled WGS sequence"/>
</dbReference>
<sequence length="88" mass="10113">MSCHHHLKANHFPSTGYGRSEKESRKRRNFSILKSDEKIRVDEMICPGRCPRGTKGLHRSPCWFPVAFGRELQATGIRDCRNKADSDL</sequence>
<comment type="caution">
    <text evidence="2">The sequence shown here is derived from an EMBL/GenBank/DDBJ whole genome shotgun (WGS) entry which is preliminary data.</text>
</comment>
<accession>A0AAV4P799</accession>
<keyword evidence="3" id="KW-1185">Reference proteome</keyword>
<evidence type="ECO:0000313" key="3">
    <source>
        <dbReference type="Proteomes" id="UP001054837"/>
    </source>
</evidence>
<evidence type="ECO:0000313" key="2">
    <source>
        <dbReference type="EMBL" id="GIX93242.1"/>
    </source>
</evidence>
<dbReference type="EMBL" id="BPLQ01002481">
    <property type="protein sequence ID" value="GIX93242.1"/>
    <property type="molecule type" value="Genomic_DNA"/>
</dbReference>
<protein>
    <submittedName>
        <fullName evidence="2">Uncharacterized protein</fullName>
    </submittedName>
</protein>
<evidence type="ECO:0000256" key="1">
    <source>
        <dbReference type="SAM" id="MobiDB-lite"/>
    </source>
</evidence>